<name>A0A9N7P4X9_STRHE</name>
<keyword evidence="3" id="KW-1185">Reference proteome</keyword>
<protein>
    <submittedName>
        <fullName evidence="2">Uncharacterized protein</fullName>
    </submittedName>
</protein>
<feature type="region of interest" description="Disordered" evidence="1">
    <location>
        <begin position="232"/>
        <end position="294"/>
    </location>
</feature>
<dbReference type="InterPro" id="IPR021109">
    <property type="entry name" value="Peptidase_aspartic_dom_sf"/>
</dbReference>
<feature type="region of interest" description="Disordered" evidence="1">
    <location>
        <begin position="1"/>
        <end position="35"/>
    </location>
</feature>
<evidence type="ECO:0000313" key="2">
    <source>
        <dbReference type="EMBL" id="CAA0842795.1"/>
    </source>
</evidence>
<feature type="non-terminal residue" evidence="2">
    <location>
        <position position="294"/>
    </location>
</feature>
<dbReference type="CDD" id="cd00303">
    <property type="entry name" value="retropepsin_like"/>
    <property type="match status" value="1"/>
</dbReference>
<dbReference type="OrthoDB" id="1740536at2759"/>
<organism evidence="2 3">
    <name type="scientific">Striga hermonthica</name>
    <name type="common">Purple witchweed</name>
    <name type="synonym">Buchnera hermonthica</name>
    <dbReference type="NCBI Taxonomy" id="68872"/>
    <lineage>
        <taxon>Eukaryota</taxon>
        <taxon>Viridiplantae</taxon>
        <taxon>Streptophyta</taxon>
        <taxon>Embryophyta</taxon>
        <taxon>Tracheophyta</taxon>
        <taxon>Spermatophyta</taxon>
        <taxon>Magnoliopsida</taxon>
        <taxon>eudicotyledons</taxon>
        <taxon>Gunneridae</taxon>
        <taxon>Pentapetalae</taxon>
        <taxon>asterids</taxon>
        <taxon>lamiids</taxon>
        <taxon>Lamiales</taxon>
        <taxon>Orobanchaceae</taxon>
        <taxon>Buchnereae</taxon>
        <taxon>Striga</taxon>
    </lineage>
</organism>
<evidence type="ECO:0000256" key="1">
    <source>
        <dbReference type="SAM" id="MobiDB-lite"/>
    </source>
</evidence>
<dbReference type="Gene3D" id="2.40.70.10">
    <property type="entry name" value="Acid Proteases"/>
    <property type="match status" value="1"/>
</dbReference>
<evidence type="ECO:0000313" key="3">
    <source>
        <dbReference type="Proteomes" id="UP001153555"/>
    </source>
</evidence>
<dbReference type="PANTHER" id="PTHR33240">
    <property type="entry name" value="OS08G0508500 PROTEIN"/>
    <property type="match status" value="1"/>
</dbReference>
<accession>A0A9N7P4X9</accession>
<feature type="compositionally biased region" description="Polar residues" evidence="1">
    <location>
        <begin position="1"/>
        <end position="32"/>
    </location>
</feature>
<feature type="compositionally biased region" description="Basic and acidic residues" evidence="1">
    <location>
        <begin position="243"/>
        <end position="294"/>
    </location>
</feature>
<dbReference type="PANTHER" id="PTHR33240:SF15">
    <property type="entry name" value="GAG-PRO-LIKE PROTEIN"/>
    <property type="match status" value="1"/>
</dbReference>
<dbReference type="Proteomes" id="UP001153555">
    <property type="component" value="Unassembled WGS sequence"/>
</dbReference>
<feature type="non-terminal residue" evidence="2">
    <location>
        <position position="1"/>
    </location>
</feature>
<proteinExistence type="predicted"/>
<sequence>QQRSDLTPPTSGRSSPIPRVNTNRDTPTSSPRQAKPYARRAYNSGKQVMTSDLRETINARTCPITFTLKDASLFDHPHSDALIITAPICGIPVHRIMVDTGAYTSILMLKAFNKLGIDPAKVCPCNDRVHDFNGSVALPLGEITLPIRFGGNGQTSKVIMETFKVMDLDNEYNAIIGRTALYKLRAVVSIFHYTIKFPTADGEGTHYGEQREARELFLEIPSRDIHMVEKASAEVGDNQGPGEDERPPAVDEEDKTRDRGRRPGKEPAKEDDILDPRDQFKEKKSMNRAEPSEE</sequence>
<comment type="caution">
    <text evidence="2">The sequence shown here is derived from an EMBL/GenBank/DDBJ whole genome shotgun (WGS) entry which is preliminary data.</text>
</comment>
<gene>
    <name evidence="2" type="ORF">SHERM_08650</name>
</gene>
<dbReference type="AlphaFoldDB" id="A0A9N7P4X9"/>
<dbReference type="SUPFAM" id="SSF50630">
    <property type="entry name" value="Acid proteases"/>
    <property type="match status" value="1"/>
</dbReference>
<reference evidence="2" key="1">
    <citation type="submission" date="2019-12" db="EMBL/GenBank/DDBJ databases">
        <authorList>
            <person name="Scholes J."/>
        </authorList>
    </citation>
    <scope>NUCLEOTIDE SEQUENCE</scope>
</reference>
<dbReference type="EMBL" id="CACSLK010034598">
    <property type="protein sequence ID" value="CAA0842795.1"/>
    <property type="molecule type" value="Genomic_DNA"/>
</dbReference>